<evidence type="ECO:0000313" key="3">
    <source>
        <dbReference type="Proteomes" id="UP000178936"/>
    </source>
</evidence>
<keyword evidence="1" id="KW-0472">Membrane</keyword>
<proteinExistence type="predicted"/>
<sequence length="64" mass="7243">MKGKELLILSYIIIIVVMVFSVGSLIKLSGLSDDASIALRVLNRDVLLLSFVALFIVRYLWKKF</sequence>
<gene>
    <name evidence="2" type="ORF">A2226_01705</name>
</gene>
<feature type="transmembrane region" description="Helical" evidence="1">
    <location>
        <begin position="7"/>
        <end position="26"/>
    </location>
</feature>
<dbReference type="EMBL" id="MHTB01000046">
    <property type="protein sequence ID" value="OHA54506.1"/>
    <property type="molecule type" value="Genomic_DNA"/>
</dbReference>
<evidence type="ECO:0000256" key="1">
    <source>
        <dbReference type="SAM" id="Phobius"/>
    </source>
</evidence>
<feature type="transmembrane region" description="Helical" evidence="1">
    <location>
        <begin position="46"/>
        <end position="61"/>
    </location>
</feature>
<reference evidence="2 3" key="1">
    <citation type="journal article" date="2016" name="Nat. Commun.">
        <title>Thousands of microbial genomes shed light on interconnected biogeochemical processes in an aquifer system.</title>
        <authorList>
            <person name="Anantharaman K."/>
            <person name="Brown C.T."/>
            <person name="Hug L.A."/>
            <person name="Sharon I."/>
            <person name="Castelle C.J."/>
            <person name="Probst A.J."/>
            <person name="Thomas B.C."/>
            <person name="Singh A."/>
            <person name="Wilkins M.J."/>
            <person name="Karaoz U."/>
            <person name="Brodie E.L."/>
            <person name="Williams K.H."/>
            <person name="Hubbard S.S."/>
            <person name="Banfield J.F."/>
        </authorList>
    </citation>
    <scope>NUCLEOTIDE SEQUENCE [LARGE SCALE GENOMIC DNA]</scope>
</reference>
<keyword evidence="1" id="KW-0812">Transmembrane</keyword>
<protein>
    <submittedName>
        <fullName evidence="2">Uncharacterized protein</fullName>
    </submittedName>
</protein>
<evidence type="ECO:0000313" key="2">
    <source>
        <dbReference type="EMBL" id="OHA54506.1"/>
    </source>
</evidence>
<organism evidence="2 3">
    <name type="scientific">Candidatus Veblenbacteria bacterium RIFOXYA2_FULL_43_9</name>
    <dbReference type="NCBI Taxonomy" id="1802425"/>
    <lineage>
        <taxon>Bacteria</taxon>
        <taxon>Candidatus Vebleniibacteriota</taxon>
    </lineage>
</organism>
<accession>A0A1G2Q1Q7</accession>
<dbReference type="Proteomes" id="UP000178936">
    <property type="component" value="Unassembled WGS sequence"/>
</dbReference>
<keyword evidence="1" id="KW-1133">Transmembrane helix</keyword>
<dbReference type="AlphaFoldDB" id="A0A1G2Q1Q7"/>
<name>A0A1G2Q1Q7_9BACT</name>
<comment type="caution">
    <text evidence="2">The sequence shown here is derived from an EMBL/GenBank/DDBJ whole genome shotgun (WGS) entry which is preliminary data.</text>
</comment>